<accession>A0A922HT18</accession>
<dbReference type="Proteomes" id="UP000790347">
    <property type="component" value="Unassembled WGS sequence"/>
</dbReference>
<keyword evidence="3" id="KW-1185">Reference proteome</keyword>
<comment type="caution">
    <text evidence="2">The sequence shown here is derived from an EMBL/GenBank/DDBJ whole genome shotgun (WGS) entry which is preliminary data.</text>
</comment>
<dbReference type="EMBL" id="ASGP02000004">
    <property type="protein sequence ID" value="KAH9510422.1"/>
    <property type="molecule type" value="Genomic_DNA"/>
</dbReference>
<organism evidence="2 3">
    <name type="scientific">Dermatophagoides farinae</name>
    <name type="common">American house dust mite</name>
    <dbReference type="NCBI Taxonomy" id="6954"/>
    <lineage>
        <taxon>Eukaryota</taxon>
        <taxon>Metazoa</taxon>
        <taxon>Ecdysozoa</taxon>
        <taxon>Arthropoda</taxon>
        <taxon>Chelicerata</taxon>
        <taxon>Arachnida</taxon>
        <taxon>Acari</taxon>
        <taxon>Acariformes</taxon>
        <taxon>Sarcoptiformes</taxon>
        <taxon>Astigmata</taxon>
        <taxon>Psoroptidia</taxon>
        <taxon>Analgoidea</taxon>
        <taxon>Pyroglyphidae</taxon>
        <taxon>Dermatophagoidinae</taxon>
        <taxon>Dermatophagoides</taxon>
    </lineage>
</organism>
<dbReference type="AlphaFoldDB" id="A0A922HT18"/>
<reference evidence="2" key="2">
    <citation type="journal article" date="2022" name="Res Sq">
        <title>Comparative Genomics Reveals Insights into the Divergent Evolution of Astigmatic Mites and Household Pest Adaptations.</title>
        <authorList>
            <person name="Xiong Q."/>
            <person name="Wan A.T.-Y."/>
            <person name="Liu X.-Y."/>
            <person name="Fung C.S.-H."/>
            <person name="Xiao X."/>
            <person name="Malainual N."/>
            <person name="Hou J."/>
            <person name="Wang L."/>
            <person name="Wang M."/>
            <person name="Yang K."/>
            <person name="Cui Y."/>
            <person name="Leung E."/>
            <person name="Nong W."/>
            <person name="Shin S.-K."/>
            <person name="Au S."/>
            <person name="Jeong K.Y."/>
            <person name="Chew F.T."/>
            <person name="Hui J."/>
            <person name="Leung T.F."/>
            <person name="Tungtrongchitr A."/>
            <person name="Zhong N."/>
            <person name="Liu Z."/>
            <person name="Tsui S."/>
        </authorList>
    </citation>
    <scope>NUCLEOTIDE SEQUENCE</scope>
    <source>
        <strain evidence="2">Derf</strain>
        <tissue evidence="2">Whole organism</tissue>
    </source>
</reference>
<reference evidence="2" key="1">
    <citation type="submission" date="2013-05" db="EMBL/GenBank/DDBJ databases">
        <authorList>
            <person name="Yim A.K.Y."/>
            <person name="Chan T.F."/>
            <person name="Ji K.M."/>
            <person name="Liu X.Y."/>
            <person name="Zhou J.W."/>
            <person name="Li R.Q."/>
            <person name="Yang K.Y."/>
            <person name="Li J."/>
            <person name="Li M."/>
            <person name="Law P.T.W."/>
            <person name="Wu Y.L."/>
            <person name="Cai Z.L."/>
            <person name="Qin H."/>
            <person name="Bao Y."/>
            <person name="Leung R.K.K."/>
            <person name="Ng P.K.S."/>
            <person name="Zou J."/>
            <person name="Zhong X.J."/>
            <person name="Ran P.X."/>
            <person name="Zhong N.S."/>
            <person name="Liu Z.G."/>
            <person name="Tsui S.K.W."/>
        </authorList>
    </citation>
    <scope>NUCLEOTIDE SEQUENCE</scope>
    <source>
        <strain evidence="2">Derf</strain>
        <tissue evidence="2">Whole organism</tissue>
    </source>
</reference>
<name>A0A922HT18_DERFA</name>
<evidence type="ECO:0000313" key="3">
    <source>
        <dbReference type="Proteomes" id="UP000790347"/>
    </source>
</evidence>
<feature type="compositionally biased region" description="Basic and acidic residues" evidence="1">
    <location>
        <begin position="18"/>
        <end position="29"/>
    </location>
</feature>
<sequence>MVSKHLSSRLPPPRRKEKTMDELIDKIKATEAASPPRAKPGRKSKSAAEEDTKEKKRYHLNKIIDSLYNEITFVKTELLRHKDCN</sequence>
<protein>
    <submittedName>
        <fullName evidence="2">Uncharacterized protein</fullName>
    </submittedName>
</protein>
<gene>
    <name evidence="2" type="ORF">DERF_008940</name>
</gene>
<feature type="region of interest" description="Disordered" evidence="1">
    <location>
        <begin position="1"/>
        <end position="56"/>
    </location>
</feature>
<evidence type="ECO:0000313" key="2">
    <source>
        <dbReference type="EMBL" id="KAH9510422.1"/>
    </source>
</evidence>
<evidence type="ECO:0000256" key="1">
    <source>
        <dbReference type="SAM" id="MobiDB-lite"/>
    </source>
</evidence>
<proteinExistence type="predicted"/>